<dbReference type="AlphaFoldDB" id="A0A9D1FAP5"/>
<evidence type="ECO:0000313" key="2">
    <source>
        <dbReference type="EMBL" id="HIS65398.1"/>
    </source>
</evidence>
<dbReference type="Gene3D" id="3.30.950.30">
    <property type="entry name" value="Schlafen, AAA domain"/>
    <property type="match status" value="1"/>
</dbReference>
<dbReference type="InterPro" id="IPR007421">
    <property type="entry name" value="Schlafen_AlbA_2_dom"/>
</dbReference>
<sequence length="471" mass="52913">MIDFSKMDQYRENNRIEAKKALGGLPHSIWETYSAFANTLGGILLLGVEEHPDHSLHTVDLPDPARLIREFWDIVNDPKKVSANILTDQQVQTVTVGGDHIIAITVPRALRQDRPVYIGGDPISGSYRRSGEGDYRCTRDEVWSMLRDAAVQTQDMDILDRVDMDALDLDSIHRYRTHLQRRRTGWETLPDREFLDQLGAAGRDTSGVLHPTAAGLLMFGTEPAIVRQFPNYALEYRAQAAEPEGPPDRIVSDSGDWSGNLYDFYRLVQERLYGASSVDAVRDALREALVNCLLNADYHGKQGVVIAQRGERIVFSNPGAFRIAVERARSGGVSDPRNAALTRMFHLVDLGERTGSGIPRIYAVWQQQGWEQPRIEERFSPDRTILQLVLDNAQREQPATLMGGRPAAMGPIRKQMIIEYLTEHIHASADELADKLQLEPDRALAFLDELMAEEIVIAHGDGLDRIYQLKA</sequence>
<protein>
    <submittedName>
        <fullName evidence="2">DNA binding domain-containing protein</fullName>
    </submittedName>
</protein>
<dbReference type="PANTHER" id="PTHR30595:SF6">
    <property type="entry name" value="SCHLAFEN ALBA-2 DOMAIN-CONTAINING PROTEIN"/>
    <property type="match status" value="1"/>
</dbReference>
<dbReference type="InterPro" id="IPR038475">
    <property type="entry name" value="RecG_C_sf"/>
</dbReference>
<dbReference type="Pfam" id="PF13749">
    <property type="entry name" value="HATPase_c_4"/>
    <property type="match status" value="1"/>
</dbReference>
<evidence type="ECO:0000259" key="1">
    <source>
        <dbReference type="Pfam" id="PF04326"/>
    </source>
</evidence>
<dbReference type="Pfam" id="PF04326">
    <property type="entry name" value="SLFN_AlbA_2"/>
    <property type="match status" value="1"/>
</dbReference>
<dbReference type="EMBL" id="DVJJ01000127">
    <property type="protein sequence ID" value="HIS65398.1"/>
    <property type="molecule type" value="Genomic_DNA"/>
</dbReference>
<dbReference type="PANTHER" id="PTHR30595">
    <property type="entry name" value="GLPR-RELATED TRANSCRIPTIONAL REPRESSOR"/>
    <property type="match status" value="1"/>
</dbReference>
<dbReference type="Proteomes" id="UP000886741">
    <property type="component" value="Unassembled WGS sequence"/>
</dbReference>
<accession>A0A9D1FAP5</accession>
<proteinExistence type="predicted"/>
<dbReference type="Gene3D" id="3.30.565.60">
    <property type="match status" value="1"/>
</dbReference>
<comment type="caution">
    <text evidence="2">The sequence shown here is derived from an EMBL/GenBank/DDBJ whole genome shotgun (WGS) entry which is preliminary data.</text>
</comment>
<evidence type="ECO:0000313" key="3">
    <source>
        <dbReference type="Proteomes" id="UP000886741"/>
    </source>
</evidence>
<reference evidence="2" key="1">
    <citation type="submission" date="2020-10" db="EMBL/GenBank/DDBJ databases">
        <authorList>
            <person name="Gilroy R."/>
        </authorList>
    </citation>
    <scope>NUCLEOTIDE SEQUENCE</scope>
    <source>
        <strain evidence="2">ChiBcec16-1751</strain>
    </source>
</reference>
<organism evidence="2 3">
    <name type="scientific">Candidatus Avoscillospira avistercoris</name>
    <dbReference type="NCBI Taxonomy" id="2840707"/>
    <lineage>
        <taxon>Bacteria</taxon>
        <taxon>Bacillati</taxon>
        <taxon>Bacillota</taxon>
        <taxon>Clostridia</taxon>
        <taxon>Eubacteriales</taxon>
        <taxon>Oscillospiraceae</taxon>
        <taxon>Oscillospiraceae incertae sedis</taxon>
        <taxon>Candidatus Avoscillospira</taxon>
    </lineage>
</organism>
<reference evidence="2" key="2">
    <citation type="journal article" date="2021" name="PeerJ">
        <title>Extensive microbial diversity within the chicken gut microbiome revealed by metagenomics and culture.</title>
        <authorList>
            <person name="Gilroy R."/>
            <person name="Ravi A."/>
            <person name="Getino M."/>
            <person name="Pursley I."/>
            <person name="Horton D.L."/>
            <person name="Alikhan N.F."/>
            <person name="Baker D."/>
            <person name="Gharbi K."/>
            <person name="Hall N."/>
            <person name="Watson M."/>
            <person name="Adriaenssens E.M."/>
            <person name="Foster-Nyarko E."/>
            <person name="Jarju S."/>
            <person name="Secka A."/>
            <person name="Antonio M."/>
            <person name="Oren A."/>
            <person name="Chaudhuri R.R."/>
            <person name="La Ragione R."/>
            <person name="Hildebrand F."/>
            <person name="Pallen M.J."/>
        </authorList>
    </citation>
    <scope>NUCLEOTIDE SEQUENCE</scope>
    <source>
        <strain evidence="2">ChiBcec16-1751</strain>
    </source>
</reference>
<dbReference type="InterPro" id="IPR038461">
    <property type="entry name" value="Schlafen_AlbA_2_dom_sf"/>
</dbReference>
<name>A0A9D1FAP5_9FIRM</name>
<gene>
    <name evidence="2" type="ORF">IAA83_08530</name>
</gene>
<feature type="domain" description="Schlafen AlbA-2" evidence="1">
    <location>
        <begin position="12"/>
        <end position="136"/>
    </location>
</feature>